<name>A0A8S1C7L4_9INSE</name>
<dbReference type="GO" id="GO:0004521">
    <property type="term" value="F:RNA endonuclease activity"/>
    <property type="evidence" value="ECO:0007669"/>
    <property type="project" value="TreeGrafter"/>
</dbReference>
<dbReference type="PANTHER" id="PTHR13966:SF19">
    <property type="entry name" value="NUCLEASE EXOG, MITOCHONDRIAL"/>
    <property type="match status" value="1"/>
</dbReference>
<evidence type="ECO:0000256" key="1">
    <source>
        <dbReference type="ARBA" id="ARBA00010052"/>
    </source>
</evidence>
<evidence type="ECO:0000256" key="4">
    <source>
        <dbReference type="PIRSR" id="PIRSR640255-2"/>
    </source>
</evidence>
<proteinExistence type="inferred from homology"/>
<evidence type="ECO:0000259" key="5">
    <source>
        <dbReference type="SMART" id="SM00892"/>
    </source>
</evidence>
<dbReference type="GO" id="GO:0003676">
    <property type="term" value="F:nucleic acid binding"/>
    <property type="evidence" value="ECO:0007669"/>
    <property type="project" value="InterPro"/>
</dbReference>
<protein>
    <recommendedName>
        <fullName evidence="5">DNA/RNA non-specific endonuclease/pyrophosphatase/phosphodiesterase domain-containing protein</fullName>
    </recommendedName>
</protein>
<dbReference type="PANTHER" id="PTHR13966">
    <property type="entry name" value="ENDONUCLEASE RELATED"/>
    <property type="match status" value="1"/>
</dbReference>
<sequence>MSDYNLPLHAVTLDASKFLLINGEYLRSRRTLSNTSTSKMMRTSVAFLALLALAQARTLQEQGARADCTWSLNNDLPATQALYIKPGGSLNTNGFWLPQSGDVVTVPEGGQVLFACPGGTLTGPETTEALLTCSGGSTFTDESGNTFLFNTLACSINPVHTARRVAGASCGNSADNSLVEIGFELSNGDFYTIIETCFNDVTLDSLYSKKLQVPAIAGHQPDLPNPSFVWDSAFYPPTLDLNAQYSIEGQTAAIAQAVGSVDLAAQYITDVNFVTHGRMTAERDNIYGAHQSVAFWYLNMAPQWDSVNSGNWESVELSTRAFAAGRPNDLTVYTGTHGTTTLADVNGNQVPIYVAYDDSGNGVLKVPAFYWRVVYDETTQQGVAFVGLNNPYIDSPGSDFYLCPDVCSQISWINWDPSNQALGFAYCCEVGALAQVVEEIPSLTVTGLLT</sequence>
<accession>A0A8S1C7L4</accession>
<dbReference type="EMBL" id="CADEPI010000013">
    <property type="protein sequence ID" value="CAB3363864.1"/>
    <property type="molecule type" value="Genomic_DNA"/>
</dbReference>
<dbReference type="Proteomes" id="UP000494165">
    <property type="component" value="Unassembled WGS sequence"/>
</dbReference>
<keyword evidence="3" id="KW-0378">Hydrolase</keyword>
<dbReference type="EMBL" id="CADEPI010000013">
    <property type="protein sequence ID" value="CAB3363863.1"/>
    <property type="molecule type" value="Genomic_DNA"/>
</dbReference>
<keyword evidence="7" id="KW-1185">Reference proteome</keyword>
<evidence type="ECO:0000256" key="2">
    <source>
        <dbReference type="ARBA" id="ARBA00022722"/>
    </source>
</evidence>
<comment type="similarity">
    <text evidence="1">Belongs to the DNA/RNA non-specific endonuclease family.</text>
</comment>
<dbReference type="GO" id="GO:0000014">
    <property type="term" value="F:single-stranded DNA endodeoxyribonuclease activity"/>
    <property type="evidence" value="ECO:0007669"/>
    <property type="project" value="TreeGrafter"/>
</dbReference>
<gene>
    <name evidence="6" type="ORF">CLODIP_2_CD10011</name>
</gene>
<organism evidence="6 7">
    <name type="scientific">Cloeon dipterum</name>
    <dbReference type="NCBI Taxonomy" id="197152"/>
    <lineage>
        <taxon>Eukaryota</taxon>
        <taxon>Metazoa</taxon>
        <taxon>Ecdysozoa</taxon>
        <taxon>Arthropoda</taxon>
        <taxon>Hexapoda</taxon>
        <taxon>Insecta</taxon>
        <taxon>Pterygota</taxon>
        <taxon>Palaeoptera</taxon>
        <taxon>Ephemeroptera</taxon>
        <taxon>Pisciforma</taxon>
        <taxon>Baetidae</taxon>
        <taxon>Cloeon</taxon>
    </lineage>
</organism>
<dbReference type="FunFam" id="3.40.570.10:FF:000007">
    <property type="entry name" value="Alkaline nuclease"/>
    <property type="match status" value="1"/>
</dbReference>
<dbReference type="SUPFAM" id="SSF54060">
    <property type="entry name" value="His-Me finger endonucleases"/>
    <property type="match status" value="1"/>
</dbReference>
<dbReference type="InterPro" id="IPR001604">
    <property type="entry name" value="Endo_G_ENPP1-like_dom"/>
</dbReference>
<evidence type="ECO:0000256" key="3">
    <source>
        <dbReference type="ARBA" id="ARBA00022759"/>
    </source>
</evidence>
<comment type="caution">
    <text evidence="6">The sequence shown here is derived from an EMBL/GenBank/DDBJ whole genome shotgun (WGS) entry which is preliminary data.</text>
</comment>
<dbReference type="InterPro" id="IPR040255">
    <property type="entry name" value="Non-specific_endonuclease"/>
</dbReference>
<dbReference type="OrthoDB" id="5960141at2759"/>
<dbReference type="AlphaFoldDB" id="A0A8S1C7L4"/>
<reference evidence="6 7" key="1">
    <citation type="submission" date="2020-04" db="EMBL/GenBank/DDBJ databases">
        <authorList>
            <person name="Alioto T."/>
            <person name="Alioto T."/>
            <person name="Gomez Garrido J."/>
        </authorList>
    </citation>
    <scope>NUCLEOTIDE SEQUENCE [LARGE SCALE GENOMIC DNA]</scope>
</reference>
<dbReference type="GO" id="GO:0005634">
    <property type="term" value="C:nucleus"/>
    <property type="evidence" value="ECO:0007669"/>
    <property type="project" value="TreeGrafter"/>
</dbReference>
<feature type="binding site" evidence="4">
    <location>
        <position position="308"/>
    </location>
    <ligand>
        <name>Mg(2+)</name>
        <dbReference type="ChEBI" id="CHEBI:18420"/>
        <note>catalytic</note>
    </ligand>
</feature>
<keyword evidence="3" id="KW-0255">Endonuclease</keyword>
<dbReference type="Pfam" id="PF01223">
    <property type="entry name" value="Endonuclease_NS"/>
    <property type="match status" value="1"/>
</dbReference>
<evidence type="ECO:0000313" key="7">
    <source>
        <dbReference type="Proteomes" id="UP000494165"/>
    </source>
</evidence>
<dbReference type="SMART" id="SM00892">
    <property type="entry name" value="Endonuclease_NS"/>
    <property type="match status" value="1"/>
</dbReference>
<dbReference type="InterPro" id="IPR044925">
    <property type="entry name" value="His-Me_finger_sf"/>
</dbReference>
<feature type="domain" description="DNA/RNA non-specific endonuclease/pyrophosphatase/phosphodiesterase" evidence="5">
    <location>
        <begin position="190"/>
        <end position="433"/>
    </location>
</feature>
<dbReference type="GO" id="GO:0006309">
    <property type="term" value="P:apoptotic DNA fragmentation"/>
    <property type="evidence" value="ECO:0007669"/>
    <property type="project" value="TreeGrafter"/>
</dbReference>
<dbReference type="Gene3D" id="3.40.570.10">
    <property type="entry name" value="Extracellular Endonuclease, subunit A"/>
    <property type="match status" value="1"/>
</dbReference>
<dbReference type="GO" id="GO:0046872">
    <property type="term" value="F:metal ion binding"/>
    <property type="evidence" value="ECO:0007669"/>
    <property type="project" value="UniProtKB-KW"/>
</dbReference>
<dbReference type="GO" id="GO:0005743">
    <property type="term" value="C:mitochondrial inner membrane"/>
    <property type="evidence" value="ECO:0007669"/>
    <property type="project" value="TreeGrafter"/>
</dbReference>
<evidence type="ECO:0000313" key="6">
    <source>
        <dbReference type="EMBL" id="CAB3363864.1"/>
    </source>
</evidence>
<keyword evidence="4" id="KW-0479">Metal-binding</keyword>
<dbReference type="InterPro" id="IPR044929">
    <property type="entry name" value="DNA/RNA_non-sp_Endonuclease_sf"/>
</dbReference>
<keyword evidence="2" id="KW-0540">Nuclease</keyword>